<dbReference type="GO" id="GO:0006508">
    <property type="term" value="P:proteolysis"/>
    <property type="evidence" value="ECO:0007669"/>
    <property type="project" value="UniProtKB-KW"/>
</dbReference>
<dbReference type="EMBL" id="JAGSXJ010000049">
    <property type="protein sequence ID" value="KAH6661815.1"/>
    <property type="molecule type" value="Genomic_DNA"/>
</dbReference>
<dbReference type="PROSITE" id="PS00137">
    <property type="entry name" value="SUBTILASE_HIS"/>
    <property type="match status" value="1"/>
</dbReference>
<dbReference type="InterPro" id="IPR050131">
    <property type="entry name" value="Peptidase_S8_subtilisin-like"/>
</dbReference>
<feature type="active site" description="Charge relay system" evidence="5">
    <location>
        <position position="368"/>
    </location>
</feature>
<comment type="caution">
    <text evidence="9">The sequence shown here is derived from an EMBL/GenBank/DDBJ whole genome shotgun (WGS) entry which is preliminary data.</text>
</comment>
<dbReference type="AlphaFoldDB" id="A0A9P9A684"/>
<dbReference type="PRINTS" id="PR00723">
    <property type="entry name" value="SUBTILISIN"/>
</dbReference>
<protein>
    <submittedName>
        <fullName evidence="9">Subtilisin Carlsberg</fullName>
    </submittedName>
</protein>
<keyword evidence="2 5" id="KW-0645">Protease</keyword>
<dbReference type="Pfam" id="PF00082">
    <property type="entry name" value="Peptidase_S8"/>
    <property type="match status" value="1"/>
</dbReference>
<dbReference type="OrthoDB" id="10256524at2759"/>
<keyword evidence="3 5" id="KW-0378">Hydrolase</keyword>
<dbReference type="Gene3D" id="3.40.50.200">
    <property type="entry name" value="Peptidase S8/S53 domain"/>
    <property type="match status" value="1"/>
</dbReference>
<feature type="signal peptide" evidence="7">
    <location>
        <begin position="1"/>
        <end position="18"/>
    </location>
</feature>
<evidence type="ECO:0000256" key="4">
    <source>
        <dbReference type="ARBA" id="ARBA00022825"/>
    </source>
</evidence>
<feature type="region of interest" description="Disordered" evidence="6">
    <location>
        <begin position="101"/>
        <end position="123"/>
    </location>
</feature>
<evidence type="ECO:0000259" key="8">
    <source>
        <dbReference type="Pfam" id="PF00082"/>
    </source>
</evidence>
<keyword evidence="4 5" id="KW-0720">Serine protease</keyword>
<comment type="similarity">
    <text evidence="1 5">Belongs to the peptidase S8 family.</text>
</comment>
<evidence type="ECO:0000256" key="7">
    <source>
        <dbReference type="SAM" id="SignalP"/>
    </source>
</evidence>
<accession>A0A9P9A684</accession>
<keyword evidence="10" id="KW-1185">Reference proteome</keyword>
<dbReference type="InterPro" id="IPR022398">
    <property type="entry name" value="Peptidase_S8_His-AS"/>
</dbReference>
<evidence type="ECO:0000256" key="1">
    <source>
        <dbReference type="ARBA" id="ARBA00011073"/>
    </source>
</evidence>
<dbReference type="PANTHER" id="PTHR43806:SF66">
    <property type="entry name" value="SERIN ENDOPEPTIDASE"/>
    <property type="match status" value="1"/>
</dbReference>
<keyword evidence="7" id="KW-0732">Signal</keyword>
<dbReference type="InterPro" id="IPR015500">
    <property type="entry name" value="Peptidase_S8_subtilisin-rel"/>
</dbReference>
<dbReference type="Proteomes" id="UP000770015">
    <property type="component" value="Unassembled WGS sequence"/>
</dbReference>
<evidence type="ECO:0000313" key="10">
    <source>
        <dbReference type="Proteomes" id="UP000770015"/>
    </source>
</evidence>
<feature type="active site" description="Charge relay system" evidence="5">
    <location>
        <position position="150"/>
    </location>
</feature>
<dbReference type="SUPFAM" id="SSF52743">
    <property type="entry name" value="Subtilisin-like"/>
    <property type="match status" value="1"/>
</dbReference>
<dbReference type="InterPro" id="IPR023827">
    <property type="entry name" value="Peptidase_S8_Asp-AS"/>
</dbReference>
<dbReference type="GO" id="GO:0004252">
    <property type="term" value="F:serine-type endopeptidase activity"/>
    <property type="evidence" value="ECO:0007669"/>
    <property type="project" value="UniProtKB-UniRule"/>
</dbReference>
<proteinExistence type="inferred from homology"/>
<dbReference type="PANTHER" id="PTHR43806">
    <property type="entry name" value="PEPTIDASE S8"/>
    <property type="match status" value="1"/>
</dbReference>
<dbReference type="CDD" id="cd07489">
    <property type="entry name" value="Peptidases_S8_5"/>
    <property type="match status" value="1"/>
</dbReference>
<dbReference type="Gene3D" id="2.60.40.10">
    <property type="entry name" value="Immunoglobulins"/>
    <property type="match status" value="1"/>
</dbReference>
<sequence length="759" mass="82356">MLPPVALRLLAAAGLVLSAELPPVRPSSYIVEYKQGVTKRDGIFARHANIKVARDYHTDIFNGASIEADQHTLTELEALPEVAKVWPNRYFDVTRAIVQERQTDDTNSTGPLPPGSDLDPKNYDVHRATGVRELHELGIKGKGAKVGVVDTGVDYTHPDLGGGFGPGFKVEGGYDFAGDGDWPGRGNIAREPDEDPMGNQDHGTHVAGIVAGQGKNWAGVAPEATLYAYKIFAHEGTDEAITIDAFLRAYEDGMDVITASIGLKLGWAEGALEEVATRLAEKGVIITVSVGNGGDGGPFRALSPSSAKGVIAVSNIDCPTWSEIVNPAFDTSWGLLPDLQIKPDVGAPGSYIYSTVFNHGWAAYSGTSMATPYLAGVAALYIGQHGGRNNNTRNAGTGGDFAKFMHRRLVSNVRRVHQFSWQPESHAAIAQVGTGLVNATAVLDTTTDLIYEPMALNDTRFFSRYHKVTVINNGDSPVDYSFSKIDHSGVDTLGTSDFPNVVREYSLLQWNDYSVNATLPRPFTLQAGERKEVTVSFQNPDKAGWWTPALPLYGGTIVVSASNGERLSIPFSGVAGDLKKTFQKNMFLETPSMVSLDPRVPVGVNGTVASFSFNLTAQEFPIIWAGTGWATRQLRYDIFQKGYTERSWTWPLVPGKNGYVGSATSWVGAGQVPMWFDNLGWNPDETIDYPRINTGRAGSQSSSNKNEYWWFGKLTDGTKVPEGEYVIRFAALVPFGKPEVSDNWDTWTAPIKVTGQYAS</sequence>
<reference evidence="9" key="1">
    <citation type="journal article" date="2021" name="Nat. Commun.">
        <title>Genetic determinants of endophytism in the Arabidopsis root mycobiome.</title>
        <authorList>
            <person name="Mesny F."/>
            <person name="Miyauchi S."/>
            <person name="Thiergart T."/>
            <person name="Pickel B."/>
            <person name="Atanasova L."/>
            <person name="Karlsson M."/>
            <person name="Huettel B."/>
            <person name="Barry K.W."/>
            <person name="Haridas S."/>
            <person name="Chen C."/>
            <person name="Bauer D."/>
            <person name="Andreopoulos W."/>
            <person name="Pangilinan J."/>
            <person name="LaButti K."/>
            <person name="Riley R."/>
            <person name="Lipzen A."/>
            <person name="Clum A."/>
            <person name="Drula E."/>
            <person name="Henrissat B."/>
            <person name="Kohler A."/>
            <person name="Grigoriev I.V."/>
            <person name="Martin F.M."/>
            <person name="Hacquard S."/>
        </authorList>
    </citation>
    <scope>NUCLEOTIDE SEQUENCE</scope>
    <source>
        <strain evidence="9">MPI-SDFR-AT-0117</strain>
    </source>
</reference>
<feature type="domain" description="Peptidase S8/S53" evidence="8">
    <location>
        <begin position="141"/>
        <end position="385"/>
    </location>
</feature>
<dbReference type="PROSITE" id="PS51892">
    <property type="entry name" value="SUBTILASE"/>
    <property type="match status" value="1"/>
</dbReference>
<evidence type="ECO:0000256" key="3">
    <source>
        <dbReference type="ARBA" id="ARBA00022801"/>
    </source>
</evidence>
<organism evidence="9 10">
    <name type="scientific">Plectosphaerella plurivora</name>
    <dbReference type="NCBI Taxonomy" id="936078"/>
    <lineage>
        <taxon>Eukaryota</taxon>
        <taxon>Fungi</taxon>
        <taxon>Dikarya</taxon>
        <taxon>Ascomycota</taxon>
        <taxon>Pezizomycotina</taxon>
        <taxon>Sordariomycetes</taxon>
        <taxon>Hypocreomycetidae</taxon>
        <taxon>Glomerellales</taxon>
        <taxon>Plectosphaerellaceae</taxon>
        <taxon>Plectosphaerella</taxon>
    </lineage>
</organism>
<dbReference type="InterPro" id="IPR000209">
    <property type="entry name" value="Peptidase_S8/S53_dom"/>
</dbReference>
<dbReference type="InterPro" id="IPR036852">
    <property type="entry name" value="Peptidase_S8/S53_dom_sf"/>
</dbReference>
<dbReference type="SUPFAM" id="SSF54897">
    <property type="entry name" value="Protease propeptides/inhibitors"/>
    <property type="match status" value="1"/>
</dbReference>
<dbReference type="InterPro" id="IPR013783">
    <property type="entry name" value="Ig-like_fold"/>
</dbReference>
<evidence type="ECO:0000256" key="5">
    <source>
        <dbReference type="PROSITE-ProRule" id="PRU01240"/>
    </source>
</evidence>
<evidence type="ECO:0000256" key="2">
    <source>
        <dbReference type="ARBA" id="ARBA00022670"/>
    </source>
</evidence>
<evidence type="ECO:0000256" key="6">
    <source>
        <dbReference type="SAM" id="MobiDB-lite"/>
    </source>
</evidence>
<feature type="active site" description="Charge relay system" evidence="5">
    <location>
        <position position="202"/>
    </location>
</feature>
<evidence type="ECO:0000313" key="9">
    <source>
        <dbReference type="EMBL" id="KAH6661815.1"/>
    </source>
</evidence>
<name>A0A9P9A684_9PEZI</name>
<dbReference type="PROSITE" id="PS00136">
    <property type="entry name" value="SUBTILASE_ASP"/>
    <property type="match status" value="1"/>
</dbReference>
<feature type="chain" id="PRO_5040513355" evidence="7">
    <location>
        <begin position="19"/>
        <end position="759"/>
    </location>
</feature>
<gene>
    <name evidence="9" type="ORF">F5X68DRAFT_218793</name>
</gene>
<dbReference type="InterPro" id="IPR034187">
    <property type="entry name" value="Peptidases_S8_5"/>
</dbReference>